<dbReference type="Proteomes" id="UP001591681">
    <property type="component" value="Unassembled WGS sequence"/>
</dbReference>
<organism evidence="12 13">
    <name type="scientific">Coilia grayii</name>
    <name type="common">Gray's grenadier anchovy</name>
    <dbReference type="NCBI Taxonomy" id="363190"/>
    <lineage>
        <taxon>Eukaryota</taxon>
        <taxon>Metazoa</taxon>
        <taxon>Chordata</taxon>
        <taxon>Craniata</taxon>
        <taxon>Vertebrata</taxon>
        <taxon>Euteleostomi</taxon>
        <taxon>Actinopterygii</taxon>
        <taxon>Neopterygii</taxon>
        <taxon>Teleostei</taxon>
        <taxon>Clupei</taxon>
        <taxon>Clupeiformes</taxon>
        <taxon>Clupeoidei</taxon>
        <taxon>Engraulidae</taxon>
        <taxon>Coilinae</taxon>
        <taxon>Coilia</taxon>
    </lineage>
</organism>
<keyword evidence="4 9" id="KW-0863">Zinc-finger</keyword>
<evidence type="ECO:0000256" key="4">
    <source>
        <dbReference type="ARBA" id="ARBA00022771"/>
    </source>
</evidence>
<keyword evidence="7" id="KW-0804">Transcription</keyword>
<dbReference type="InterPro" id="IPR036236">
    <property type="entry name" value="Znf_C2H2_sf"/>
</dbReference>
<evidence type="ECO:0000256" key="10">
    <source>
        <dbReference type="SAM" id="MobiDB-lite"/>
    </source>
</evidence>
<feature type="compositionally biased region" description="Polar residues" evidence="10">
    <location>
        <begin position="456"/>
        <end position="490"/>
    </location>
</feature>
<feature type="domain" description="C2H2-type" evidence="11">
    <location>
        <begin position="659"/>
        <end position="686"/>
    </location>
</feature>
<dbReference type="SMART" id="SM00355">
    <property type="entry name" value="ZnF_C2H2"/>
    <property type="match status" value="4"/>
</dbReference>
<dbReference type="GO" id="GO:0005634">
    <property type="term" value="C:nucleus"/>
    <property type="evidence" value="ECO:0007669"/>
    <property type="project" value="UniProtKB-SubCell"/>
</dbReference>
<dbReference type="EMBL" id="JBHFQA010000017">
    <property type="protein sequence ID" value="KAL2083992.1"/>
    <property type="molecule type" value="Genomic_DNA"/>
</dbReference>
<evidence type="ECO:0000256" key="2">
    <source>
        <dbReference type="ARBA" id="ARBA00022723"/>
    </source>
</evidence>
<keyword evidence="3" id="KW-0677">Repeat</keyword>
<accession>A0ABD1J9X1</accession>
<proteinExistence type="predicted"/>
<dbReference type="PANTHER" id="PTHR16515:SF60">
    <property type="entry name" value="ZINC FINGER PROTEIN 436"/>
    <property type="match status" value="1"/>
</dbReference>
<evidence type="ECO:0000256" key="7">
    <source>
        <dbReference type="ARBA" id="ARBA00023163"/>
    </source>
</evidence>
<evidence type="ECO:0000256" key="8">
    <source>
        <dbReference type="ARBA" id="ARBA00023242"/>
    </source>
</evidence>
<reference evidence="12 13" key="1">
    <citation type="submission" date="2024-09" db="EMBL/GenBank/DDBJ databases">
        <title>A chromosome-level genome assembly of Gray's grenadier anchovy, Coilia grayii.</title>
        <authorList>
            <person name="Fu Z."/>
        </authorList>
    </citation>
    <scope>NUCLEOTIDE SEQUENCE [LARGE SCALE GENOMIC DNA]</scope>
    <source>
        <strain evidence="12">G4</strain>
        <tissue evidence="12">Muscle</tissue>
    </source>
</reference>
<dbReference type="InterPro" id="IPR050331">
    <property type="entry name" value="Zinc_finger"/>
</dbReference>
<feature type="domain" description="C2H2-type" evidence="11">
    <location>
        <begin position="631"/>
        <end position="658"/>
    </location>
</feature>
<feature type="region of interest" description="Disordered" evidence="10">
    <location>
        <begin position="19"/>
        <end position="52"/>
    </location>
</feature>
<keyword evidence="2" id="KW-0479">Metal-binding</keyword>
<dbReference type="FunFam" id="3.30.160.60:FF:001289">
    <property type="entry name" value="Zinc finger protein 574"/>
    <property type="match status" value="1"/>
</dbReference>
<feature type="compositionally biased region" description="Polar residues" evidence="10">
    <location>
        <begin position="513"/>
        <end position="542"/>
    </location>
</feature>
<feature type="region of interest" description="Disordered" evidence="10">
    <location>
        <begin position="180"/>
        <end position="211"/>
    </location>
</feature>
<dbReference type="AlphaFoldDB" id="A0ABD1J9X1"/>
<dbReference type="Gene3D" id="3.30.160.60">
    <property type="entry name" value="Classic Zinc Finger"/>
    <property type="match status" value="3"/>
</dbReference>
<dbReference type="GO" id="GO:0006357">
    <property type="term" value="P:regulation of transcription by RNA polymerase II"/>
    <property type="evidence" value="ECO:0007669"/>
    <property type="project" value="UniProtKB-ARBA"/>
</dbReference>
<feature type="region of interest" description="Disordered" evidence="10">
    <location>
        <begin position="731"/>
        <end position="789"/>
    </location>
</feature>
<feature type="compositionally biased region" description="Low complexity" evidence="10">
    <location>
        <begin position="582"/>
        <end position="597"/>
    </location>
</feature>
<evidence type="ECO:0000313" key="13">
    <source>
        <dbReference type="Proteomes" id="UP001591681"/>
    </source>
</evidence>
<dbReference type="GO" id="GO:0008270">
    <property type="term" value="F:zinc ion binding"/>
    <property type="evidence" value="ECO:0007669"/>
    <property type="project" value="UniProtKB-KW"/>
</dbReference>
<keyword evidence="8" id="KW-0539">Nucleus</keyword>
<evidence type="ECO:0000256" key="6">
    <source>
        <dbReference type="ARBA" id="ARBA00023015"/>
    </source>
</evidence>
<feature type="domain" description="C2H2-type" evidence="11">
    <location>
        <begin position="687"/>
        <end position="714"/>
    </location>
</feature>
<dbReference type="PROSITE" id="PS50157">
    <property type="entry name" value="ZINC_FINGER_C2H2_2"/>
    <property type="match status" value="4"/>
</dbReference>
<dbReference type="PROSITE" id="PS00028">
    <property type="entry name" value="ZINC_FINGER_C2H2_1"/>
    <property type="match status" value="4"/>
</dbReference>
<gene>
    <name evidence="12" type="ORF">ACEWY4_019510</name>
</gene>
<comment type="subcellular location">
    <subcellularLocation>
        <location evidence="1">Nucleus</location>
    </subcellularLocation>
</comment>
<feature type="compositionally biased region" description="Polar residues" evidence="10">
    <location>
        <begin position="261"/>
        <end position="272"/>
    </location>
</feature>
<evidence type="ECO:0000313" key="12">
    <source>
        <dbReference type="EMBL" id="KAL2083992.1"/>
    </source>
</evidence>
<feature type="compositionally biased region" description="Polar residues" evidence="10">
    <location>
        <begin position="612"/>
        <end position="625"/>
    </location>
</feature>
<keyword evidence="6" id="KW-0805">Transcription regulation</keyword>
<evidence type="ECO:0000259" key="11">
    <source>
        <dbReference type="PROSITE" id="PS50157"/>
    </source>
</evidence>
<dbReference type="SUPFAM" id="SSF57667">
    <property type="entry name" value="beta-beta-alpha zinc fingers"/>
    <property type="match status" value="2"/>
</dbReference>
<evidence type="ECO:0000256" key="5">
    <source>
        <dbReference type="ARBA" id="ARBA00022833"/>
    </source>
</evidence>
<feature type="domain" description="C2H2-type" evidence="11">
    <location>
        <begin position="715"/>
        <end position="743"/>
    </location>
</feature>
<name>A0ABD1J9X1_9TELE</name>
<dbReference type="FunFam" id="3.30.160.60:FF:000702">
    <property type="entry name" value="Transcription factor E4F1 isoform 1"/>
    <property type="match status" value="1"/>
</dbReference>
<keyword evidence="13" id="KW-1185">Reference proteome</keyword>
<dbReference type="FunFam" id="3.30.160.60:FF:000512">
    <property type="entry name" value="zinc finger protein 197 isoform X1"/>
    <property type="match status" value="1"/>
</dbReference>
<keyword evidence="5" id="KW-0862">Zinc</keyword>
<protein>
    <recommendedName>
        <fullName evidence="11">C2H2-type domain-containing protein</fullName>
    </recommendedName>
</protein>
<sequence length="789" mass="84868">MEPKNCLAKVSHASIQMMGKEESSSDILVKSPELGHNPPTHGIRSSSDGKLIDVNPTMPIKEEKEEVSVESNDSLVTSTQGLEKTVKIEAVTRESLMVETEDQKNQATERNTEVSHLCPGKEKAVYFKAEENQVEETMEALDLSLPKKKERSFKDRCVWITGDDGACESSLLMEVDEIEDVRTEPEVEDDDDAPCRPEEVQWGSISGPDQASLLPPQDGAVAEEMLLIDIEGVPYTLTPDGTKVPQADTEEQTEPPVPTVTADNDQPSSSSALKEGVHSEQNLSHNLNKLCYATPSDGTTTNIQYTAAKSSPVLSSMSQLSVLPTLSSVPSQPIHVMANSTSNTPILLLPSSQLQATSTSSSGETKTGLLALSLPLSLAQNAQSSPMFFVLSSLPVSSTQTSATQLPVLAASSGQLSQIPSMSSVALPLTASLSSVGSSVVASNPPAVNLVVSESQCSTGSGSDKLASPSSVATTVSPIGTSHVSSTSHTRQLHSDKSDSWMPKSFREALLRPTSSPESGALQPSDTQTQSPEELSATSSPSKHPGPLSPAATSDLSEPHSPKVQPLPKAEPESVPISENMSDSVSSQDEQLVSSSSPTPPMSPPGSSTSPANQSANLSPSSPTSGPRRILYCRYCPRVFYYLSDLERHSITHSQSKPHVCPLCGKAFKRSSHLERHKHIHTGQRNYVCPICSKRFREAGELLRHQRVHTGEKPFQCSLCHMRFAERNTLRRHTKRKHQGREQEAMEVDGGRAPASQTLVLVEQEESAEWYSSEVPEQGSDSEADKDGD</sequence>
<dbReference type="Pfam" id="PF00096">
    <property type="entry name" value="zf-C2H2"/>
    <property type="match status" value="3"/>
</dbReference>
<feature type="compositionally biased region" description="Basic and acidic residues" evidence="10">
    <location>
        <begin position="493"/>
        <end position="510"/>
    </location>
</feature>
<evidence type="ECO:0000256" key="3">
    <source>
        <dbReference type="ARBA" id="ARBA00022737"/>
    </source>
</evidence>
<feature type="region of interest" description="Disordered" evidence="10">
    <location>
        <begin position="456"/>
        <end position="626"/>
    </location>
</feature>
<evidence type="ECO:0000256" key="1">
    <source>
        <dbReference type="ARBA" id="ARBA00004123"/>
    </source>
</evidence>
<evidence type="ECO:0000256" key="9">
    <source>
        <dbReference type="PROSITE-ProRule" id="PRU00042"/>
    </source>
</evidence>
<dbReference type="PANTHER" id="PTHR16515">
    <property type="entry name" value="PR DOMAIN ZINC FINGER PROTEIN"/>
    <property type="match status" value="1"/>
</dbReference>
<dbReference type="InterPro" id="IPR013087">
    <property type="entry name" value="Znf_C2H2_type"/>
</dbReference>
<comment type="caution">
    <text evidence="12">The sequence shown here is derived from an EMBL/GenBank/DDBJ whole genome shotgun (WGS) entry which is preliminary data.</text>
</comment>
<feature type="region of interest" description="Disordered" evidence="10">
    <location>
        <begin position="237"/>
        <end position="280"/>
    </location>
</feature>